<dbReference type="InterPro" id="IPR019476">
    <property type="entry name" value="T4SS_TraD_DNA-bd"/>
</dbReference>
<dbReference type="AlphaFoldDB" id="A0A0D8HGC9"/>
<evidence type="ECO:0000259" key="1">
    <source>
        <dbReference type="Pfam" id="PF10412"/>
    </source>
</evidence>
<dbReference type="STRING" id="1280514.AXFE_21750"/>
<gene>
    <name evidence="2" type="ORF">AXFE_21750</name>
</gene>
<dbReference type="InterPro" id="IPR027417">
    <property type="entry name" value="P-loop_NTPase"/>
</dbReference>
<organism evidence="2 3">
    <name type="scientific">Acidithrix ferrooxidans</name>
    <dbReference type="NCBI Taxonomy" id="1280514"/>
    <lineage>
        <taxon>Bacteria</taxon>
        <taxon>Bacillati</taxon>
        <taxon>Actinomycetota</taxon>
        <taxon>Acidimicrobiia</taxon>
        <taxon>Acidimicrobiales</taxon>
        <taxon>Acidimicrobiaceae</taxon>
        <taxon>Acidithrix</taxon>
    </lineage>
</organism>
<name>A0A0D8HGC9_9ACTN</name>
<dbReference type="Proteomes" id="UP000032360">
    <property type="component" value="Unassembled WGS sequence"/>
</dbReference>
<feature type="domain" description="Type IV secretion system coupling protein TraD DNA-binding" evidence="1">
    <location>
        <begin position="305"/>
        <end position="596"/>
    </location>
</feature>
<dbReference type="PANTHER" id="PTHR30121:SF11">
    <property type="entry name" value="AAA+ ATPASE DOMAIN-CONTAINING PROTEIN"/>
    <property type="match status" value="1"/>
</dbReference>
<dbReference type="OrthoDB" id="3258326at2"/>
<accession>A0A0D8HGC9</accession>
<evidence type="ECO:0000313" key="2">
    <source>
        <dbReference type="EMBL" id="KJF16973.1"/>
    </source>
</evidence>
<dbReference type="CDD" id="cd01127">
    <property type="entry name" value="TrwB_TraG_TraD_VirD4"/>
    <property type="match status" value="1"/>
</dbReference>
<dbReference type="PANTHER" id="PTHR30121">
    <property type="entry name" value="UNCHARACTERIZED PROTEIN YJGR-RELATED"/>
    <property type="match status" value="1"/>
</dbReference>
<dbReference type="Gene3D" id="3.40.50.300">
    <property type="entry name" value="P-loop containing nucleotide triphosphate hydrolases"/>
    <property type="match status" value="2"/>
</dbReference>
<keyword evidence="3" id="KW-1185">Reference proteome</keyword>
<evidence type="ECO:0000313" key="3">
    <source>
        <dbReference type="Proteomes" id="UP000032360"/>
    </source>
</evidence>
<dbReference type="Pfam" id="PF10412">
    <property type="entry name" value="TrwB_AAD_bind"/>
    <property type="match status" value="1"/>
</dbReference>
<dbReference type="InterPro" id="IPR051162">
    <property type="entry name" value="T4SS_component"/>
</dbReference>
<dbReference type="SUPFAM" id="SSF52540">
    <property type="entry name" value="P-loop containing nucleoside triphosphate hydrolases"/>
    <property type="match status" value="1"/>
</dbReference>
<comment type="caution">
    <text evidence="2">The sequence shown here is derived from an EMBL/GenBank/DDBJ whole genome shotgun (WGS) entry which is preliminary data.</text>
</comment>
<proteinExistence type="predicted"/>
<protein>
    <submittedName>
        <fullName evidence="2">AAA-like domain protein</fullName>
    </submittedName>
</protein>
<sequence length="718" mass="78527">MNAGPVIWYRLRWPRNVSAQQVEQAFLLLSATAGTPVVIETVGSADFVEHRLALPRDRVGSIVHQLRAGLPGLAVETIDHNNSAFNRAVELRLSTRRRPLGTDDPEVVSTALLSALSHLGAHERLVLQWVLGRQLSSTPVPNKINASSEFWLSNVADTVLGKAQSADSEFRTALRSKQGISGWQVVGRVGVIAKSYARQRQLTRQVLGALRTSESPGVSFRARSTSPKRITGVHVPLFIPLRLNALELATVSGWPIGATSDLPVAKVGSRMLAPTSAIPKSGRIIGEATFPGRERPLAVSATDSLRHLHVLGPTGSGKSTLLLNLVVQDMADGRGIAVIEPRGDLIKDILSHVPPHRAGDVVLLDPTDDKQPVGLNPLSTHGRSPELVADQLLGVFHNLYAANWGPRTQDILGSALLTLARNPGMTLVALPLLLTNAGFRRRMVANLDDPIGLEPFWASYENWSEAERTTAISPVMNKLRPFLLRPQIRAIIGQAKPRFDVRELFTKRKILLVNLAKGELGPETAALLGSLVIAQLWQATLSRSMIAPEKRHPVFIYVDEFQDYLRLPTDFADALAQARGLGVGFVLAHQYMHQLDIPMRSAVMNNAQSRIAFRLPNEDAKLIAAGSNLEPEDFQSLNAYHCYLQLLARNSVQPWCSARTLLPDSSTSDPELIRTASRDAYGIDRSVVEAAIRELAYGRKTEPTNDLGRRQRTSGDSL</sequence>
<dbReference type="EMBL" id="JXYS01000069">
    <property type="protein sequence ID" value="KJF16973.1"/>
    <property type="molecule type" value="Genomic_DNA"/>
</dbReference>
<reference evidence="2 3" key="1">
    <citation type="submission" date="2015-01" db="EMBL/GenBank/DDBJ databases">
        <title>Draft genome of the acidophilic iron oxidizer Acidithrix ferrooxidans strain Py-F3.</title>
        <authorList>
            <person name="Poehlein A."/>
            <person name="Eisen S."/>
            <person name="Schloemann M."/>
            <person name="Johnson B.D."/>
            <person name="Daniel R."/>
            <person name="Muehling M."/>
        </authorList>
    </citation>
    <scope>NUCLEOTIDE SEQUENCE [LARGE SCALE GENOMIC DNA]</scope>
    <source>
        <strain evidence="2 3">Py-F3</strain>
    </source>
</reference>
<dbReference type="RefSeq" id="WP_052605802.1">
    <property type="nucleotide sequence ID" value="NZ_JXYS01000069.1"/>
</dbReference>